<evidence type="ECO:0000256" key="1">
    <source>
        <dbReference type="SAM" id="MobiDB-lite"/>
    </source>
</evidence>
<sequence length="258" mass="27243">MAKSSDEPPADSRAEDEQPSVRDHVETVVASSRLTTIGSSLVRVGSRVRNGIANSRLAAIGSSLSRRGSTLRSGVANSRLAAVGATWKGHLESTYCYRWLTTEPEPEVIVIDLRETRAVGPIIRLVDRVVGELATALETSGVARRGRDLRDAIRARPIRVTSLVVLPAVAVSLLASIVTGSGGSISTPVVVGHLLVAGLAAVGTRSRRSLAALLDTRAGQVLVAAFEPPAPPARANSQQRGEHDHQSGTESPPEQHER</sequence>
<dbReference type="EMBL" id="AOIP01000033">
    <property type="protein sequence ID" value="ELZ03343.1"/>
    <property type="molecule type" value="Genomic_DNA"/>
</dbReference>
<feature type="region of interest" description="Disordered" evidence="1">
    <location>
        <begin position="227"/>
        <end position="258"/>
    </location>
</feature>
<keyword evidence="2" id="KW-0812">Transmembrane</keyword>
<evidence type="ECO:0000256" key="2">
    <source>
        <dbReference type="SAM" id="Phobius"/>
    </source>
</evidence>
<accession>M0AZE1</accession>
<feature type="transmembrane region" description="Helical" evidence="2">
    <location>
        <begin position="185"/>
        <end position="204"/>
    </location>
</feature>
<dbReference type="RefSeq" id="WP_006666696.1">
    <property type="nucleotide sequence ID" value="NZ_AOIP01000033.1"/>
</dbReference>
<keyword evidence="2" id="KW-0472">Membrane</keyword>
<keyword evidence="2" id="KW-1133">Transmembrane helix</keyword>
<protein>
    <submittedName>
        <fullName evidence="3">Uncharacterized protein</fullName>
    </submittedName>
</protein>
<organism evidence="3 4">
    <name type="scientific">Natrialba aegyptia DSM 13077</name>
    <dbReference type="NCBI Taxonomy" id="1227491"/>
    <lineage>
        <taxon>Archaea</taxon>
        <taxon>Methanobacteriati</taxon>
        <taxon>Methanobacteriota</taxon>
        <taxon>Stenosarchaea group</taxon>
        <taxon>Halobacteria</taxon>
        <taxon>Halobacteriales</taxon>
        <taxon>Natrialbaceae</taxon>
        <taxon>Natrialba</taxon>
    </lineage>
</organism>
<feature type="region of interest" description="Disordered" evidence="1">
    <location>
        <begin position="1"/>
        <end position="23"/>
    </location>
</feature>
<dbReference type="OrthoDB" id="170787at2157"/>
<evidence type="ECO:0000313" key="4">
    <source>
        <dbReference type="Proteomes" id="UP000011591"/>
    </source>
</evidence>
<name>M0AZE1_9EURY</name>
<keyword evidence="4" id="KW-1185">Reference proteome</keyword>
<reference evidence="3 4" key="1">
    <citation type="journal article" date="2014" name="PLoS Genet.">
        <title>Phylogenetically driven sequencing of extremely halophilic archaea reveals strategies for static and dynamic osmo-response.</title>
        <authorList>
            <person name="Becker E.A."/>
            <person name="Seitzer P.M."/>
            <person name="Tritt A."/>
            <person name="Larsen D."/>
            <person name="Krusor M."/>
            <person name="Yao A.I."/>
            <person name="Wu D."/>
            <person name="Madern D."/>
            <person name="Eisen J.A."/>
            <person name="Darling A.E."/>
            <person name="Facciotti M.T."/>
        </authorList>
    </citation>
    <scope>NUCLEOTIDE SEQUENCE [LARGE SCALE GENOMIC DNA]</scope>
    <source>
        <strain evidence="3 4">DSM 13077</strain>
    </source>
</reference>
<dbReference type="PATRIC" id="fig|1227491.4.peg.3379"/>
<dbReference type="Proteomes" id="UP000011591">
    <property type="component" value="Unassembled WGS sequence"/>
</dbReference>
<dbReference type="AlphaFoldDB" id="M0AZE1"/>
<evidence type="ECO:0000313" key="3">
    <source>
        <dbReference type="EMBL" id="ELZ03343.1"/>
    </source>
</evidence>
<gene>
    <name evidence="3" type="ORF">C480_16460</name>
</gene>
<feature type="compositionally biased region" description="Basic and acidic residues" evidence="1">
    <location>
        <begin position="240"/>
        <end position="258"/>
    </location>
</feature>
<proteinExistence type="predicted"/>
<feature type="transmembrane region" description="Helical" evidence="2">
    <location>
        <begin position="160"/>
        <end position="179"/>
    </location>
</feature>
<comment type="caution">
    <text evidence="3">The sequence shown here is derived from an EMBL/GenBank/DDBJ whole genome shotgun (WGS) entry which is preliminary data.</text>
</comment>